<organism evidence="1 2">
    <name type="scientific">Flavobacterium nackdongense</name>
    <dbReference type="NCBI Taxonomy" id="2547394"/>
    <lineage>
        <taxon>Bacteria</taxon>
        <taxon>Pseudomonadati</taxon>
        <taxon>Bacteroidota</taxon>
        <taxon>Flavobacteriia</taxon>
        <taxon>Flavobacteriales</taxon>
        <taxon>Flavobacteriaceae</taxon>
        <taxon>Flavobacterium</taxon>
    </lineage>
</organism>
<evidence type="ECO:0000313" key="2">
    <source>
        <dbReference type="Proteomes" id="UP000291124"/>
    </source>
</evidence>
<dbReference type="Proteomes" id="UP000291124">
    <property type="component" value="Chromosome"/>
</dbReference>
<keyword evidence="2" id="KW-1185">Reference proteome</keyword>
<protein>
    <submittedName>
        <fullName evidence="1">Uncharacterized protein</fullName>
    </submittedName>
</protein>
<dbReference type="KEGG" id="fnk:E1750_17595"/>
<reference evidence="2" key="1">
    <citation type="submission" date="2019-03" db="EMBL/GenBank/DDBJ databases">
        <title>Flavobacterium sp.</title>
        <authorList>
            <person name="Kim H."/>
        </authorList>
    </citation>
    <scope>NUCLEOTIDE SEQUENCE [LARGE SCALE GENOMIC DNA]</scope>
    <source>
        <strain evidence="2">GS13</strain>
    </source>
</reference>
<name>A0A4P6YBM4_9FLAO</name>
<evidence type="ECO:0000313" key="1">
    <source>
        <dbReference type="EMBL" id="QBN20526.1"/>
    </source>
</evidence>
<accession>A0A4P6YBM4</accession>
<proteinExistence type="predicted"/>
<gene>
    <name evidence="1" type="ORF">E1750_17595</name>
</gene>
<dbReference type="EMBL" id="CP037933">
    <property type="protein sequence ID" value="QBN20526.1"/>
    <property type="molecule type" value="Genomic_DNA"/>
</dbReference>
<sequence>MFLYIAHIIPTLRIKISDIQIALADYNIPTKQLKIDMYLPDYNELQQFEDLEANIDWIVIQIIGEIAFRKHIRQILLHPMPLEPVGLLPLIELPDFIEYLYQINSRRKTRIV</sequence>
<dbReference type="RefSeq" id="WP_133278025.1">
    <property type="nucleotide sequence ID" value="NZ_CP037933.1"/>
</dbReference>
<dbReference type="OrthoDB" id="1339084at2"/>
<dbReference type="AlphaFoldDB" id="A0A4P6YBM4"/>